<feature type="compositionally biased region" description="Polar residues" evidence="1">
    <location>
        <begin position="1"/>
        <end position="18"/>
    </location>
</feature>
<gene>
    <name evidence="3" type="ORF">AMORRO_LOCUS749</name>
</gene>
<dbReference type="CDD" id="cd16116">
    <property type="entry name" value="Ubl_Smt3_like"/>
    <property type="match status" value="1"/>
</dbReference>
<feature type="region of interest" description="Disordered" evidence="1">
    <location>
        <begin position="1"/>
        <end position="22"/>
    </location>
</feature>
<organism evidence="3 4">
    <name type="scientific">Acaulospora morrowiae</name>
    <dbReference type="NCBI Taxonomy" id="94023"/>
    <lineage>
        <taxon>Eukaryota</taxon>
        <taxon>Fungi</taxon>
        <taxon>Fungi incertae sedis</taxon>
        <taxon>Mucoromycota</taxon>
        <taxon>Glomeromycotina</taxon>
        <taxon>Glomeromycetes</taxon>
        <taxon>Diversisporales</taxon>
        <taxon>Acaulosporaceae</taxon>
        <taxon>Acaulospora</taxon>
    </lineage>
</organism>
<accession>A0A9N8V9Q1</accession>
<evidence type="ECO:0000256" key="1">
    <source>
        <dbReference type="SAM" id="MobiDB-lite"/>
    </source>
</evidence>
<dbReference type="Gene3D" id="3.10.20.90">
    <property type="entry name" value="Phosphatidylinositol 3-kinase Catalytic Subunit, Chain A, domain 1"/>
    <property type="match status" value="1"/>
</dbReference>
<evidence type="ECO:0000313" key="3">
    <source>
        <dbReference type="EMBL" id="CAG8448154.1"/>
    </source>
</evidence>
<dbReference type="InterPro" id="IPR022617">
    <property type="entry name" value="Rad60/SUMO-like_dom"/>
</dbReference>
<dbReference type="SUPFAM" id="SSF54236">
    <property type="entry name" value="Ubiquitin-like"/>
    <property type="match status" value="1"/>
</dbReference>
<proteinExistence type="predicted"/>
<protein>
    <submittedName>
        <fullName evidence="3">13583_t:CDS:1</fullName>
    </submittedName>
</protein>
<keyword evidence="4" id="KW-1185">Reference proteome</keyword>
<dbReference type="PANTHER" id="PTHR10562">
    <property type="entry name" value="SMALL UBIQUITIN-RELATED MODIFIER"/>
    <property type="match status" value="1"/>
</dbReference>
<dbReference type="InterPro" id="IPR000626">
    <property type="entry name" value="Ubiquitin-like_dom"/>
</dbReference>
<dbReference type="SMART" id="SM00213">
    <property type="entry name" value="UBQ"/>
    <property type="match status" value="1"/>
</dbReference>
<evidence type="ECO:0000259" key="2">
    <source>
        <dbReference type="PROSITE" id="PS50053"/>
    </source>
</evidence>
<feature type="domain" description="Ubiquitin-like" evidence="2">
    <location>
        <begin position="20"/>
        <end position="97"/>
    </location>
</feature>
<reference evidence="3" key="1">
    <citation type="submission" date="2021-06" db="EMBL/GenBank/DDBJ databases">
        <authorList>
            <person name="Kallberg Y."/>
            <person name="Tangrot J."/>
            <person name="Rosling A."/>
        </authorList>
    </citation>
    <scope>NUCLEOTIDE SEQUENCE</scope>
    <source>
        <strain evidence="3">CL551</strain>
    </source>
</reference>
<dbReference type="Pfam" id="PF11976">
    <property type="entry name" value="Rad60-SLD"/>
    <property type="match status" value="1"/>
</dbReference>
<dbReference type="Proteomes" id="UP000789342">
    <property type="component" value="Unassembled WGS sequence"/>
</dbReference>
<name>A0A9N8V9Q1_9GLOM</name>
<dbReference type="InterPro" id="IPR029071">
    <property type="entry name" value="Ubiquitin-like_domsf"/>
</dbReference>
<dbReference type="OrthoDB" id="442921at2759"/>
<dbReference type="EMBL" id="CAJVPV010000239">
    <property type="protein sequence ID" value="CAG8448154.1"/>
    <property type="molecule type" value="Genomic_DNA"/>
</dbReference>
<dbReference type="AlphaFoldDB" id="A0A9N8V9Q1"/>
<dbReference type="PROSITE" id="PS50053">
    <property type="entry name" value="UBIQUITIN_2"/>
    <property type="match status" value="1"/>
</dbReference>
<evidence type="ECO:0000313" key="4">
    <source>
        <dbReference type="Proteomes" id="UP000789342"/>
    </source>
</evidence>
<comment type="caution">
    <text evidence="3">The sequence shown here is derived from an EMBL/GenBank/DDBJ whole genome shotgun (WGS) entry which is preliminary data.</text>
</comment>
<dbReference type="FunFam" id="3.10.20.90:FF:000208">
    <property type="entry name" value="Small ubiquitin-related modifier"/>
    <property type="match status" value="1"/>
</dbReference>
<sequence>MSSEQTPTPSDSKPNSGSGDHINLKVVGNDHNEMFFKIKRSTQLKKLMDAFCTRQGKLLNSVRFLYDGERIREDQTPQELDMEDGDTIDVMVEQTGGSALATQRNQS</sequence>